<dbReference type="GO" id="GO:0051513">
    <property type="term" value="P:regulation of monopolar cell growth"/>
    <property type="evidence" value="ECO:0007669"/>
    <property type="project" value="InterPro"/>
</dbReference>
<dbReference type="InterPro" id="IPR033334">
    <property type="entry name" value="LNG1/2"/>
</dbReference>
<protein>
    <submittedName>
        <fullName evidence="4">Protein LONGIFOLIA 1-like protein</fullName>
    </submittedName>
</protein>
<evidence type="ECO:0000256" key="1">
    <source>
        <dbReference type="SAM" id="MobiDB-lite"/>
    </source>
</evidence>
<keyword evidence="5" id="KW-1185">Reference proteome</keyword>
<evidence type="ECO:0000259" key="2">
    <source>
        <dbReference type="Pfam" id="PF14309"/>
    </source>
</evidence>
<sequence>MTADEPSLERQIGCMAGFFHLFDRNYIPSKRYVSPKTLLLTSSDTESISPSEKSNSSSTFLPAPSPNVTPSLKETPWKVLEASRLSLDSRAVTDAKGKLHRRSPGAVARLMGLDALPNQDTQPKPAMLRRSSSESRARTDPSFYQFVDATAFEKVRFTEKSRKQKNNSFIQRKSIELFPTEQKRVGVQPVPVSLYCEIERRLRIRGIEEPAKDLETLKQVLEAVQLRGLLHSKPFDVPDQSIDGYDCCTSPVVLMKSTSKPSRVPRRDLRSGKQALQSVRGTDRRVAKSEMRRGTERKLSPGGSPVGSPRKVGPGPGTVRSGVNNGRRDANMVQRGISTGTGTGSDKRIKNPPQYDWEEERTGQNILERCDQLLYSIAAITATGQISSEDLQPSPVSVLDSVFHGDECSPSPKTKRNLHFQDQPFDWARNQSTDEIASIGSECSDPDYIFVAEIMRYSDRCHDSSKLFLSLEKHHKLCGGSATLHHRRLLNDLVCEILNRHRHMSSWEAFKHAKSTCWTQYSQMPDTGIVWQQIQQMREPIIISNEVADVTSSAVSKDMATDDSWAYQSAELSEAVLQIERMIFKDVVADTIHELADVAAVSYHLPRRKLIF</sequence>
<dbReference type="Pfam" id="PF14383">
    <property type="entry name" value="VARLMGL"/>
    <property type="match status" value="1"/>
</dbReference>
<evidence type="ECO:0000313" key="4">
    <source>
        <dbReference type="EMBL" id="KAF3326298.1"/>
    </source>
</evidence>
<feature type="compositionally biased region" description="Low complexity" evidence="1">
    <location>
        <begin position="47"/>
        <end position="58"/>
    </location>
</feature>
<dbReference type="PANTHER" id="PTHR31680:SF12">
    <property type="entry name" value="OS11G0587300 PROTEIN"/>
    <property type="match status" value="1"/>
</dbReference>
<dbReference type="AlphaFoldDB" id="A0A833QNR7"/>
<feature type="region of interest" description="Disordered" evidence="1">
    <location>
        <begin position="45"/>
        <end position="72"/>
    </location>
</feature>
<dbReference type="InterPro" id="IPR032795">
    <property type="entry name" value="DUF3741-assoc"/>
</dbReference>
<feature type="domain" description="DUF4378" evidence="2">
    <location>
        <begin position="464"/>
        <end position="589"/>
    </location>
</feature>
<evidence type="ECO:0000313" key="5">
    <source>
        <dbReference type="Proteomes" id="UP000623129"/>
    </source>
</evidence>
<gene>
    <name evidence="4" type="ORF">FCM35_KLT07928</name>
</gene>
<dbReference type="OrthoDB" id="1929599at2759"/>
<accession>A0A833QNR7</accession>
<dbReference type="PANTHER" id="PTHR31680">
    <property type="entry name" value="LONGIFOLIA PROTEIN"/>
    <property type="match status" value="1"/>
</dbReference>
<feature type="region of interest" description="Disordered" evidence="1">
    <location>
        <begin position="116"/>
        <end position="139"/>
    </location>
</feature>
<evidence type="ECO:0000259" key="3">
    <source>
        <dbReference type="Pfam" id="PF14383"/>
    </source>
</evidence>
<dbReference type="Proteomes" id="UP000623129">
    <property type="component" value="Unassembled WGS sequence"/>
</dbReference>
<dbReference type="InterPro" id="IPR025486">
    <property type="entry name" value="DUF4378"/>
</dbReference>
<dbReference type="Pfam" id="PF14309">
    <property type="entry name" value="DUF4378"/>
    <property type="match status" value="1"/>
</dbReference>
<dbReference type="EMBL" id="SWLB01000018">
    <property type="protein sequence ID" value="KAF3326298.1"/>
    <property type="molecule type" value="Genomic_DNA"/>
</dbReference>
<feature type="domain" description="DUF3741" evidence="3">
    <location>
        <begin position="101"/>
        <end position="119"/>
    </location>
</feature>
<proteinExistence type="predicted"/>
<feature type="compositionally biased region" description="Basic and acidic residues" evidence="1">
    <location>
        <begin position="281"/>
        <end position="299"/>
    </location>
</feature>
<organism evidence="4 5">
    <name type="scientific">Carex littledalei</name>
    <dbReference type="NCBI Taxonomy" id="544730"/>
    <lineage>
        <taxon>Eukaryota</taxon>
        <taxon>Viridiplantae</taxon>
        <taxon>Streptophyta</taxon>
        <taxon>Embryophyta</taxon>
        <taxon>Tracheophyta</taxon>
        <taxon>Spermatophyta</taxon>
        <taxon>Magnoliopsida</taxon>
        <taxon>Liliopsida</taxon>
        <taxon>Poales</taxon>
        <taxon>Cyperaceae</taxon>
        <taxon>Cyperoideae</taxon>
        <taxon>Cariceae</taxon>
        <taxon>Carex</taxon>
        <taxon>Carex subgen. Euthyceras</taxon>
    </lineage>
</organism>
<comment type="caution">
    <text evidence="4">The sequence shown here is derived from an EMBL/GenBank/DDBJ whole genome shotgun (WGS) entry which is preliminary data.</text>
</comment>
<feature type="region of interest" description="Disordered" evidence="1">
    <location>
        <begin position="257"/>
        <end position="352"/>
    </location>
</feature>
<reference evidence="4" key="1">
    <citation type="submission" date="2020-01" db="EMBL/GenBank/DDBJ databases">
        <title>Genome sequence of Kobresia littledalei, the first chromosome-level genome in the family Cyperaceae.</title>
        <authorList>
            <person name="Qu G."/>
        </authorList>
    </citation>
    <scope>NUCLEOTIDE SEQUENCE</scope>
    <source>
        <strain evidence="4">C.B.Clarke</strain>
        <tissue evidence="4">Leaf</tissue>
    </source>
</reference>
<name>A0A833QNR7_9POAL</name>